<dbReference type="Gene3D" id="3.90.730.10">
    <property type="entry name" value="Ribonuclease T2-like"/>
    <property type="match status" value="1"/>
</dbReference>
<dbReference type="Pfam" id="PF00445">
    <property type="entry name" value="Ribonuclease_T2"/>
    <property type="match status" value="1"/>
</dbReference>
<gene>
    <name evidence="4" type="ORF">Q3M24_12340</name>
</gene>
<dbReference type="PROSITE" id="PS00530">
    <property type="entry name" value="RNASE_T2_1"/>
    <property type="match status" value="1"/>
</dbReference>
<feature type="chain" id="PRO_5043806754" evidence="3">
    <location>
        <begin position="21"/>
        <end position="328"/>
    </location>
</feature>
<organism evidence="4">
    <name type="scientific">Candidatus Electrothrix aestuarii</name>
    <dbReference type="NCBI Taxonomy" id="3062594"/>
    <lineage>
        <taxon>Bacteria</taxon>
        <taxon>Pseudomonadati</taxon>
        <taxon>Thermodesulfobacteriota</taxon>
        <taxon>Desulfobulbia</taxon>
        <taxon>Desulfobulbales</taxon>
        <taxon>Desulfobulbaceae</taxon>
        <taxon>Candidatus Electrothrix</taxon>
    </lineage>
</organism>
<name>A0AAU8LQ09_9BACT</name>
<dbReference type="KEGG" id="eaj:Q3M24_12340"/>
<dbReference type="GO" id="GO:0033897">
    <property type="term" value="F:ribonuclease T2 activity"/>
    <property type="evidence" value="ECO:0007669"/>
    <property type="project" value="InterPro"/>
</dbReference>
<reference evidence="4" key="1">
    <citation type="journal article" date="2024" name="Syst. Appl. Microbiol.">
        <title>First single-strain enrichments of Electrothrix cable bacteria, description of E. aestuarii sp. nov. and E. rattekaaiensis sp. nov., and proposal of a cable bacteria taxonomy following the rules of the SeqCode.</title>
        <authorList>
            <person name="Plum-Jensen L.E."/>
            <person name="Schramm A."/>
            <person name="Marshall I.P.G."/>
        </authorList>
    </citation>
    <scope>NUCLEOTIDE SEQUENCE</scope>
    <source>
        <strain evidence="4">Rat1</strain>
    </source>
</reference>
<feature type="signal peptide" evidence="3">
    <location>
        <begin position="1"/>
        <end position="20"/>
    </location>
</feature>
<evidence type="ECO:0000313" key="4">
    <source>
        <dbReference type="EMBL" id="XCN71106.1"/>
    </source>
</evidence>
<dbReference type="PROSITE" id="PS00531">
    <property type="entry name" value="RNASE_T2_2"/>
    <property type="match status" value="1"/>
</dbReference>
<evidence type="ECO:0000256" key="2">
    <source>
        <dbReference type="RuleBase" id="RU004328"/>
    </source>
</evidence>
<sequence length="328" mass="37234">MKKRILTALIVVLCSGTALASEKASGTFEAVRSCEAYSSFKKGTNPGLIKVTAGSSYEIVEVNKPKEWNWIRISMDGPSNNLRWVAKECGNTEIISSDQKSEHGGQPVCSTPNKYDSYVLAMTWQPGFCEHYSYKGKKPECDAMMEEGDKKLVISHLTLHGLWPNKDECGKKYGNCSKIKMDLREDTVATMAPWMPNFYFSTNFGNYEWSKHGTCQERDDDTYFLLAKDLLQRVDKSAVGTYLRESIGETINLNEYRQHVEENLGKEVAERMQVLCSKRKFLQEIRINLPKEIVPDDDIAKMVSGAKTFNSFTSRCDKEIYIERSGKD</sequence>
<dbReference type="PANTHER" id="PTHR11240:SF22">
    <property type="entry name" value="RIBONUCLEASE T2"/>
    <property type="match status" value="1"/>
</dbReference>
<evidence type="ECO:0000256" key="1">
    <source>
        <dbReference type="ARBA" id="ARBA00007469"/>
    </source>
</evidence>
<dbReference type="InterPro" id="IPR036430">
    <property type="entry name" value="RNase_T2-like_sf"/>
</dbReference>
<reference evidence="4" key="2">
    <citation type="submission" date="2024-06" db="EMBL/GenBank/DDBJ databases">
        <authorList>
            <person name="Plum-Jensen L.E."/>
            <person name="Schramm A."/>
            <person name="Marshall I.P.G."/>
        </authorList>
    </citation>
    <scope>NUCLEOTIDE SEQUENCE</scope>
    <source>
        <strain evidence="4">Rat1</strain>
    </source>
</reference>
<dbReference type="InterPro" id="IPR033130">
    <property type="entry name" value="RNase_T2_His_AS_2"/>
</dbReference>
<dbReference type="InterPro" id="IPR018188">
    <property type="entry name" value="RNase_T2_His_AS_1"/>
</dbReference>
<comment type="similarity">
    <text evidence="1 2">Belongs to the RNase T2 family.</text>
</comment>
<accession>A0AAU8LQ09</accession>
<dbReference type="AlphaFoldDB" id="A0AAU8LQ09"/>
<keyword evidence="3" id="KW-0732">Signal</keyword>
<dbReference type="GO" id="GO:0003723">
    <property type="term" value="F:RNA binding"/>
    <property type="evidence" value="ECO:0007669"/>
    <property type="project" value="InterPro"/>
</dbReference>
<proteinExistence type="inferred from homology"/>
<dbReference type="SUPFAM" id="SSF55895">
    <property type="entry name" value="Ribonuclease Rh-like"/>
    <property type="match status" value="1"/>
</dbReference>
<dbReference type="InterPro" id="IPR001568">
    <property type="entry name" value="RNase_T2-like"/>
</dbReference>
<dbReference type="GO" id="GO:0006401">
    <property type="term" value="P:RNA catabolic process"/>
    <property type="evidence" value="ECO:0007669"/>
    <property type="project" value="TreeGrafter"/>
</dbReference>
<dbReference type="PANTHER" id="PTHR11240">
    <property type="entry name" value="RIBONUCLEASE T2"/>
    <property type="match status" value="1"/>
</dbReference>
<protein>
    <submittedName>
        <fullName evidence="4">Ribonuclease I</fullName>
    </submittedName>
</protein>
<evidence type="ECO:0000256" key="3">
    <source>
        <dbReference type="SAM" id="SignalP"/>
    </source>
</evidence>
<dbReference type="EMBL" id="CP159373">
    <property type="protein sequence ID" value="XCN71106.1"/>
    <property type="molecule type" value="Genomic_DNA"/>
</dbReference>